<organism evidence="3 4">
    <name type="scientific">Electrophorus voltai</name>
    <dbReference type="NCBI Taxonomy" id="2609070"/>
    <lineage>
        <taxon>Eukaryota</taxon>
        <taxon>Metazoa</taxon>
        <taxon>Chordata</taxon>
        <taxon>Craniata</taxon>
        <taxon>Vertebrata</taxon>
        <taxon>Euteleostomi</taxon>
        <taxon>Actinopterygii</taxon>
        <taxon>Neopterygii</taxon>
        <taxon>Teleostei</taxon>
        <taxon>Ostariophysi</taxon>
        <taxon>Gymnotiformes</taxon>
        <taxon>Gymnotoidei</taxon>
        <taxon>Gymnotidae</taxon>
        <taxon>Electrophorus</taxon>
    </lineage>
</organism>
<evidence type="ECO:0000256" key="1">
    <source>
        <dbReference type="SAM" id="Phobius"/>
    </source>
</evidence>
<keyword evidence="4" id="KW-1185">Reference proteome</keyword>
<reference evidence="3" key="1">
    <citation type="submission" date="2023-03" db="EMBL/GenBank/DDBJ databases">
        <title>Electrophorus voltai genome.</title>
        <authorList>
            <person name="Bian C."/>
        </authorList>
    </citation>
    <scope>NUCLEOTIDE SEQUENCE</scope>
    <source>
        <strain evidence="3">CB-2022</strain>
        <tissue evidence="3">Muscle</tissue>
    </source>
</reference>
<evidence type="ECO:0000313" key="4">
    <source>
        <dbReference type="Proteomes" id="UP001239994"/>
    </source>
</evidence>
<comment type="caution">
    <text evidence="3">The sequence shown here is derived from an EMBL/GenBank/DDBJ whole genome shotgun (WGS) entry which is preliminary data.</text>
</comment>
<dbReference type="InterPro" id="IPR043502">
    <property type="entry name" value="DNA/RNA_pol_sf"/>
</dbReference>
<feature type="domain" description="Reverse transcriptase/retrotransposon-derived protein RNase H-like" evidence="2">
    <location>
        <begin position="84"/>
        <end position="156"/>
    </location>
</feature>
<dbReference type="InterPro" id="IPR043128">
    <property type="entry name" value="Rev_trsase/Diguanyl_cyclase"/>
</dbReference>
<keyword evidence="1" id="KW-1133">Transmembrane helix</keyword>
<gene>
    <name evidence="3" type="ORF">P4O66_005250</name>
</gene>
<evidence type="ECO:0000259" key="2">
    <source>
        <dbReference type="Pfam" id="PF17919"/>
    </source>
</evidence>
<protein>
    <recommendedName>
        <fullName evidence="2">Reverse transcriptase/retrotransposon-derived protein RNase H-like domain-containing protein</fullName>
    </recommendedName>
</protein>
<sequence length="159" mass="17784">ALPFRSTPVESPNVKSDLANPAPYRDLTEVIKVEMVINWPHPRHFVTYSTSWVLLTSTTVLLGCLLLRPILSPTTKLENTKLEWSSAAERASEVLKRAFTTAPLLQHPNPSSRFIVEVDASNMGMGAVLSQRQGNNPKLKHFFLKKLSPVERNYSTGGW</sequence>
<keyword evidence="1" id="KW-0812">Transmembrane</keyword>
<feature type="non-terminal residue" evidence="3">
    <location>
        <position position="1"/>
    </location>
</feature>
<dbReference type="AlphaFoldDB" id="A0AAD9A0V3"/>
<dbReference type="Gene3D" id="3.30.70.270">
    <property type="match status" value="1"/>
</dbReference>
<dbReference type="InterPro" id="IPR041577">
    <property type="entry name" value="RT_RNaseH_2"/>
</dbReference>
<dbReference type="Gene3D" id="3.10.20.370">
    <property type="match status" value="1"/>
</dbReference>
<proteinExistence type="predicted"/>
<dbReference type="SUPFAM" id="SSF56672">
    <property type="entry name" value="DNA/RNA polymerases"/>
    <property type="match status" value="1"/>
</dbReference>
<dbReference type="Proteomes" id="UP001239994">
    <property type="component" value="Unassembled WGS sequence"/>
</dbReference>
<dbReference type="Pfam" id="PF17919">
    <property type="entry name" value="RT_RNaseH_2"/>
    <property type="match status" value="1"/>
</dbReference>
<feature type="transmembrane region" description="Helical" evidence="1">
    <location>
        <begin position="45"/>
        <end position="67"/>
    </location>
</feature>
<evidence type="ECO:0000313" key="3">
    <source>
        <dbReference type="EMBL" id="KAK1806750.1"/>
    </source>
</evidence>
<name>A0AAD9A0V3_9TELE</name>
<dbReference type="PANTHER" id="PTHR34072">
    <property type="entry name" value="ENZYMATIC POLYPROTEIN-RELATED"/>
    <property type="match status" value="1"/>
</dbReference>
<dbReference type="PANTHER" id="PTHR34072:SF52">
    <property type="entry name" value="RIBONUCLEASE H"/>
    <property type="match status" value="1"/>
</dbReference>
<accession>A0AAD9A0V3</accession>
<keyword evidence="1" id="KW-0472">Membrane</keyword>
<dbReference type="EMBL" id="JAROKS010000001">
    <property type="protein sequence ID" value="KAK1806750.1"/>
    <property type="molecule type" value="Genomic_DNA"/>
</dbReference>